<keyword evidence="2" id="KW-0472">Membrane</keyword>
<keyword evidence="1" id="KW-0812">Transmembrane</keyword>
<feature type="non-terminal residue" evidence="4">
    <location>
        <position position="453"/>
    </location>
</feature>
<keyword evidence="5" id="KW-1185">Reference proteome</keyword>
<evidence type="ECO:0000313" key="5">
    <source>
        <dbReference type="Proteomes" id="UP001597101"/>
    </source>
</evidence>
<dbReference type="Proteomes" id="UP001597101">
    <property type="component" value="Unassembled WGS sequence"/>
</dbReference>
<dbReference type="PANTHER" id="PTHR24026:SF126">
    <property type="entry name" value="PROTOCADHERIN FAT 4"/>
    <property type="match status" value="1"/>
</dbReference>
<dbReference type="PROSITE" id="PS50268">
    <property type="entry name" value="CADHERIN_2"/>
    <property type="match status" value="4"/>
</dbReference>
<feature type="domain" description="Cadherin" evidence="3">
    <location>
        <begin position="10"/>
        <end position="116"/>
    </location>
</feature>
<dbReference type="InterPro" id="IPR015919">
    <property type="entry name" value="Cadherin-like_sf"/>
</dbReference>
<evidence type="ECO:0000259" key="3">
    <source>
        <dbReference type="PROSITE" id="PS50268"/>
    </source>
</evidence>
<organism evidence="4 5">
    <name type="scientific">Pseudahrensia aquimaris</name>
    <dbReference type="NCBI Taxonomy" id="744461"/>
    <lineage>
        <taxon>Bacteria</taxon>
        <taxon>Pseudomonadati</taxon>
        <taxon>Pseudomonadota</taxon>
        <taxon>Alphaproteobacteria</taxon>
        <taxon>Hyphomicrobiales</taxon>
        <taxon>Ahrensiaceae</taxon>
        <taxon>Pseudahrensia</taxon>
    </lineage>
</organism>
<dbReference type="Gene3D" id="2.60.40.60">
    <property type="entry name" value="Cadherins"/>
    <property type="match status" value="4"/>
</dbReference>
<dbReference type="PANTHER" id="PTHR24026">
    <property type="entry name" value="FAT ATYPICAL CADHERIN-RELATED"/>
    <property type="match status" value="1"/>
</dbReference>
<feature type="domain" description="Cadherin" evidence="3">
    <location>
        <begin position="123"/>
        <end position="222"/>
    </location>
</feature>
<name>A0ABW3FK24_9HYPH</name>
<protein>
    <submittedName>
        <fullName evidence="4">Cadherin domain-containing protein</fullName>
    </submittedName>
</protein>
<dbReference type="SUPFAM" id="SSF49313">
    <property type="entry name" value="Cadherin-like"/>
    <property type="match status" value="4"/>
</dbReference>
<feature type="domain" description="Cadherin" evidence="3">
    <location>
        <begin position="223"/>
        <end position="323"/>
    </location>
</feature>
<dbReference type="EMBL" id="JBHTJV010000007">
    <property type="protein sequence ID" value="MFD0916512.1"/>
    <property type="molecule type" value="Genomic_DNA"/>
</dbReference>
<comment type="caution">
    <text evidence="4">The sequence shown here is derived from an EMBL/GenBank/DDBJ whole genome shotgun (WGS) entry which is preliminary data.</text>
</comment>
<dbReference type="PRINTS" id="PR00205">
    <property type="entry name" value="CADHERIN"/>
</dbReference>
<proteinExistence type="predicted"/>
<gene>
    <name evidence="4" type="ORF">ACFQ14_08845</name>
</gene>
<evidence type="ECO:0000256" key="2">
    <source>
        <dbReference type="ARBA" id="ARBA00022989"/>
    </source>
</evidence>
<keyword evidence="2" id="KW-1133">Transmembrane helix</keyword>
<dbReference type="InterPro" id="IPR002126">
    <property type="entry name" value="Cadherin-like_dom"/>
</dbReference>
<accession>A0ABW3FK24</accession>
<evidence type="ECO:0000256" key="1">
    <source>
        <dbReference type="ARBA" id="ARBA00022692"/>
    </source>
</evidence>
<dbReference type="Pfam" id="PF00028">
    <property type="entry name" value="Cadherin"/>
    <property type="match status" value="3"/>
</dbReference>
<feature type="domain" description="Cadherin" evidence="3">
    <location>
        <begin position="323"/>
        <end position="425"/>
    </location>
</feature>
<evidence type="ECO:0000313" key="4">
    <source>
        <dbReference type="EMBL" id="MFD0916512.1"/>
    </source>
</evidence>
<dbReference type="CDD" id="cd11304">
    <property type="entry name" value="Cadherin_repeat"/>
    <property type="match status" value="4"/>
</dbReference>
<dbReference type="SMART" id="SM00112">
    <property type="entry name" value="CA"/>
    <property type="match status" value="4"/>
</dbReference>
<sequence length="453" mass="44586">MNPVNDAPVSGADLTVSAAEDAADTDVLATASASDVDAGDTITYSITSDPSGLFEIDGTTGAVSLASGASLDAETATSHTIEVTATDDGTGTLSDTQTITINVTDVDDNATTAPVDGDTQADSVSENAANGTYIGLTVGSTDADVTAGAISYAITGGTGVGLFSVDAATGQVRVAGPIDAETVGSLVTIEVTATPANGAASTASTFIIDIVDVDEFNVSAVTDADTAANEITESATSGTVGVTASATDDDATTNTVSYAITGGAAALFAIDGTTGVVSAVGPFDFEAATSHDIEVTATSADGSTSVETFTIAVTDENDTAPVFTSDAAVDVDENTTAVVTLAATDADTTGETVAFTITGGADQSLFQITGGQLEFIVGAPDFEMPGDAAPADGVYEVTVTASDGTNTTDQTITVTVTDVNEAPTAVALDNSVTTVAENTVIGSGIKVADITIT</sequence>
<reference evidence="5" key="1">
    <citation type="journal article" date="2019" name="Int. J. Syst. Evol. Microbiol.">
        <title>The Global Catalogue of Microorganisms (GCM) 10K type strain sequencing project: providing services to taxonomists for standard genome sequencing and annotation.</title>
        <authorList>
            <consortium name="The Broad Institute Genomics Platform"/>
            <consortium name="The Broad Institute Genome Sequencing Center for Infectious Disease"/>
            <person name="Wu L."/>
            <person name="Ma J."/>
        </authorList>
    </citation>
    <scope>NUCLEOTIDE SEQUENCE [LARGE SCALE GENOMIC DNA]</scope>
    <source>
        <strain evidence="5">CCUG 60023</strain>
    </source>
</reference>